<dbReference type="Proteomes" id="UP000664277">
    <property type="component" value="Unassembled WGS sequence"/>
</dbReference>
<dbReference type="EMBL" id="JAFLCK010000005">
    <property type="protein sequence ID" value="MBN8659714.1"/>
    <property type="molecule type" value="Genomic_DNA"/>
</dbReference>
<accession>A0A8J7P6Z7</accession>
<gene>
    <name evidence="3" type="ORF">J0M35_05085</name>
</gene>
<evidence type="ECO:0000313" key="4">
    <source>
        <dbReference type="Proteomes" id="UP000664277"/>
    </source>
</evidence>
<evidence type="ECO:0000313" key="3">
    <source>
        <dbReference type="EMBL" id="MBN8659714.1"/>
    </source>
</evidence>
<dbReference type="AlphaFoldDB" id="A0A8J7P6Z7"/>
<dbReference type="InterPro" id="IPR041614">
    <property type="entry name" value="DprA_WH"/>
</dbReference>
<proteinExistence type="predicted"/>
<dbReference type="Gene3D" id="1.10.10.10">
    <property type="entry name" value="Winged helix-like DNA-binding domain superfamily/Winged helix DNA-binding domain"/>
    <property type="match status" value="1"/>
</dbReference>
<feature type="compositionally biased region" description="Basic and acidic residues" evidence="1">
    <location>
        <begin position="196"/>
        <end position="218"/>
    </location>
</feature>
<name>A0A8J7P6Z7_9BACT</name>
<sequence>MMRPPDNSYSAFVKRVWADFEINFPDEKSCWFWLFDEFQKRSLLFCRLCGSFEVSARNEKRSLYCIACKKTCSITAKTFFHRVRKIRAWLGALWLFDHRAFVNSAALSQFARVSPSSALHISRSIMAALDRQELCKDDAFQAFEIGTVHFLETFRKRSLVTPRWQSPRDEEFYEQALSAFSQDEDEQSQRSSCPSESRKEESSEIPIDKEISHTEESNFSRTLSAEESQILDLLRDGAMSIDNLLYATGIEPEQLNAIITELELDELIVTVAGGRVQLRIPEPEKTTNDETRTDRDGCLYFDCLYCKATSEPSEQNLAIVKILLRSFKGFVCGLFGGISRKTMQFYLALNPYRRYDPAMLEAFEDKTLKLETLDSQASVSKFGDNSTGPVSICLASDYIGSALIRSFVTPLKVTLRV</sequence>
<feature type="region of interest" description="Disordered" evidence="1">
    <location>
        <begin position="179"/>
        <end position="221"/>
    </location>
</feature>
<feature type="domain" description="DprA winged helix" evidence="2">
    <location>
        <begin position="221"/>
        <end position="274"/>
    </location>
</feature>
<dbReference type="InterPro" id="IPR036388">
    <property type="entry name" value="WH-like_DNA-bd_sf"/>
</dbReference>
<organism evidence="3 4">
    <name type="scientific">Candidatus Obscuribacter phosphatis</name>
    <dbReference type="NCBI Taxonomy" id="1906157"/>
    <lineage>
        <taxon>Bacteria</taxon>
        <taxon>Bacillati</taxon>
        <taxon>Candidatus Melainabacteria</taxon>
        <taxon>Candidatus Obscuribacterales</taxon>
        <taxon>Candidatus Obscuribacteraceae</taxon>
        <taxon>Candidatus Obscuribacter</taxon>
    </lineage>
</organism>
<evidence type="ECO:0000256" key="1">
    <source>
        <dbReference type="SAM" id="MobiDB-lite"/>
    </source>
</evidence>
<protein>
    <recommendedName>
        <fullName evidence="2">DprA winged helix domain-containing protein</fullName>
    </recommendedName>
</protein>
<evidence type="ECO:0000259" key="2">
    <source>
        <dbReference type="Pfam" id="PF17782"/>
    </source>
</evidence>
<comment type="caution">
    <text evidence="3">The sequence shown here is derived from an EMBL/GenBank/DDBJ whole genome shotgun (WGS) entry which is preliminary data.</text>
</comment>
<dbReference type="Pfam" id="PF17782">
    <property type="entry name" value="WHD_DprA"/>
    <property type="match status" value="1"/>
</dbReference>
<reference evidence="3" key="1">
    <citation type="submission" date="2021-02" db="EMBL/GenBank/DDBJ databases">
        <title>Genome-Resolved Metagenomics of a Microbial Community Performing Photosynthetic Biological Nutrient Removal.</title>
        <authorList>
            <person name="Mcdaniel E.A."/>
        </authorList>
    </citation>
    <scope>NUCLEOTIDE SEQUENCE</scope>
    <source>
        <strain evidence="3">UWPOB_OBS1</strain>
    </source>
</reference>